<sequence>MLVWLTTLLMTPQVLASQGVAQAPDGTPTEIVIEQPVRPLPGELDNVPVFNSNSPELVAEPGILLSTFPPAGMSAPEAHLNFPFNGRFDVFAHHVYKALDYDAEVPELLDSLYIGVLMHNPSAEPVTVRVLTGASYLSQPDAPFVPLPSFVPFSVLRPVFAGPGSRAMGDILQGRRQNIFPAVITIAPGESELLMNQPIPIRALAQPINGRSTLVKLESSGPVYVASLSQFVGLDENGEESPPSLASWEQILREGSLAGPRDRIPTPLPIKANEPLIYGRVAGVSRGSQWQTTLTDNNASDLLTIPAVGEAFSYGISLLVGGKMGTGQIQSAPMIVRYPDTAYQAHGNYGVRYSLTLPLHNSTEEPQRVSVALQTAIKEDELSAGGLRFFAEEAPQTFFRGPVQVRYRSDEGFPQIRNIHLVQKRGQQSDALATVMLAPQETRTVQVDLLYPADSTPPQVLTVQTLTSL</sequence>
<dbReference type="InterPro" id="IPR021801">
    <property type="entry name" value="DUF3370"/>
</dbReference>
<dbReference type="EMBL" id="QBMC01000133">
    <property type="protein sequence ID" value="PZO13081.1"/>
    <property type="molecule type" value="Genomic_DNA"/>
</dbReference>
<name>A0A2W4VLG7_9CYAN</name>
<dbReference type="Proteomes" id="UP000249354">
    <property type="component" value="Unassembled WGS sequence"/>
</dbReference>
<dbReference type="Pfam" id="PF11850">
    <property type="entry name" value="DUF3370"/>
    <property type="match status" value="1"/>
</dbReference>
<organism evidence="2 3">
    <name type="scientific">Leptolyngbya foveolarum</name>
    <dbReference type="NCBI Taxonomy" id="47253"/>
    <lineage>
        <taxon>Bacteria</taxon>
        <taxon>Bacillati</taxon>
        <taxon>Cyanobacteriota</taxon>
        <taxon>Cyanophyceae</taxon>
        <taxon>Leptolyngbyales</taxon>
        <taxon>Leptolyngbyaceae</taxon>
        <taxon>Leptolyngbya group</taxon>
        <taxon>Leptolyngbya</taxon>
    </lineage>
</organism>
<reference evidence="3" key="1">
    <citation type="submission" date="2018-04" db="EMBL/GenBank/DDBJ databases">
        <authorList>
            <person name="Cornet L."/>
        </authorList>
    </citation>
    <scope>NUCLEOTIDE SEQUENCE [LARGE SCALE GENOMIC DNA]</scope>
</reference>
<feature type="chain" id="PRO_5016158837" description="DUF3370 domain-containing protein" evidence="1">
    <location>
        <begin position="17"/>
        <end position="469"/>
    </location>
</feature>
<evidence type="ECO:0000313" key="2">
    <source>
        <dbReference type="EMBL" id="PZO13081.1"/>
    </source>
</evidence>
<comment type="caution">
    <text evidence="2">The sequence shown here is derived from an EMBL/GenBank/DDBJ whole genome shotgun (WGS) entry which is preliminary data.</text>
</comment>
<protein>
    <recommendedName>
        <fullName evidence="4">DUF3370 domain-containing protein</fullName>
    </recommendedName>
</protein>
<feature type="signal peptide" evidence="1">
    <location>
        <begin position="1"/>
        <end position="16"/>
    </location>
</feature>
<accession>A0A2W4VLG7</accession>
<evidence type="ECO:0000256" key="1">
    <source>
        <dbReference type="SAM" id="SignalP"/>
    </source>
</evidence>
<keyword evidence="1" id="KW-0732">Signal</keyword>
<evidence type="ECO:0008006" key="4">
    <source>
        <dbReference type="Google" id="ProtNLM"/>
    </source>
</evidence>
<evidence type="ECO:0000313" key="3">
    <source>
        <dbReference type="Proteomes" id="UP000249354"/>
    </source>
</evidence>
<proteinExistence type="predicted"/>
<dbReference type="AlphaFoldDB" id="A0A2W4VLG7"/>
<reference evidence="2 3" key="2">
    <citation type="submission" date="2018-06" db="EMBL/GenBank/DDBJ databases">
        <title>Metagenomic assembly of (sub)arctic Cyanobacteria and their associated microbiome from non-axenic cultures.</title>
        <authorList>
            <person name="Baurain D."/>
        </authorList>
    </citation>
    <scope>NUCLEOTIDE SEQUENCE [LARGE SCALE GENOMIC DNA]</scope>
    <source>
        <strain evidence="2">ULC129bin1</strain>
    </source>
</reference>
<gene>
    <name evidence="2" type="ORF">DCF25_16590</name>
</gene>